<sequence length="105" mass="11829">MIRMLHKMGIRSHHAYMAGTASIGLAFASWVMSTTAERAGLDRADRWGIFVGEWAPTFYALGVALRLEEMQSRPEEMREMETGRTESEMFDRASSGMTQRSHTGV</sequence>
<evidence type="ECO:0000256" key="1">
    <source>
        <dbReference type="SAM" id="MobiDB-lite"/>
    </source>
</evidence>
<evidence type="ECO:0008006" key="5">
    <source>
        <dbReference type="Google" id="ProtNLM"/>
    </source>
</evidence>
<feature type="compositionally biased region" description="Basic and acidic residues" evidence="1">
    <location>
        <begin position="72"/>
        <end position="91"/>
    </location>
</feature>
<gene>
    <name evidence="3" type="ORF">ACIBP5_10180</name>
</gene>
<evidence type="ECO:0000256" key="2">
    <source>
        <dbReference type="SAM" id="Phobius"/>
    </source>
</evidence>
<feature type="compositionally biased region" description="Polar residues" evidence="1">
    <location>
        <begin position="95"/>
        <end position="105"/>
    </location>
</feature>
<accession>A0ABW8A0L4</accession>
<evidence type="ECO:0000313" key="3">
    <source>
        <dbReference type="EMBL" id="MFI7440319.1"/>
    </source>
</evidence>
<keyword evidence="4" id="KW-1185">Reference proteome</keyword>
<proteinExistence type="predicted"/>
<name>A0ABW8A0L4_9ACTN</name>
<dbReference type="RefSeq" id="WP_101788536.1">
    <property type="nucleotide sequence ID" value="NZ_JBITMB010000002.1"/>
</dbReference>
<keyword evidence="2" id="KW-1133">Transmembrane helix</keyword>
<evidence type="ECO:0000313" key="4">
    <source>
        <dbReference type="Proteomes" id="UP001612928"/>
    </source>
</evidence>
<reference evidence="3 4" key="1">
    <citation type="submission" date="2024-10" db="EMBL/GenBank/DDBJ databases">
        <title>The Natural Products Discovery Center: Release of the First 8490 Sequenced Strains for Exploring Actinobacteria Biosynthetic Diversity.</title>
        <authorList>
            <person name="Kalkreuter E."/>
            <person name="Kautsar S.A."/>
            <person name="Yang D."/>
            <person name="Bader C.D."/>
            <person name="Teijaro C.N."/>
            <person name="Fluegel L."/>
            <person name="Davis C.M."/>
            <person name="Simpson J.R."/>
            <person name="Lauterbach L."/>
            <person name="Steele A.D."/>
            <person name="Gui C."/>
            <person name="Meng S."/>
            <person name="Li G."/>
            <person name="Viehrig K."/>
            <person name="Ye F."/>
            <person name="Su P."/>
            <person name="Kiefer A.F."/>
            <person name="Nichols A."/>
            <person name="Cepeda A.J."/>
            <person name="Yan W."/>
            <person name="Fan B."/>
            <person name="Jiang Y."/>
            <person name="Adhikari A."/>
            <person name="Zheng C.-J."/>
            <person name="Schuster L."/>
            <person name="Cowan T.M."/>
            <person name="Smanski M.J."/>
            <person name="Chevrette M.G."/>
            <person name="De Carvalho L.P.S."/>
            <person name="Shen B."/>
        </authorList>
    </citation>
    <scope>NUCLEOTIDE SEQUENCE [LARGE SCALE GENOMIC DNA]</scope>
    <source>
        <strain evidence="3 4">NPDC049503</strain>
    </source>
</reference>
<feature type="transmembrane region" description="Helical" evidence="2">
    <location>
        <begin position="48"/>
        <end position="67"/>
    </location>
</feature>
<dbReference type="Proteomes" id="UP001612928">
    <property type="component" value="Unassembled WGS sequence"/>
</dbReference>
<dbReference type="EMBL" id="JBITMB010000002">
    <property type="protein sequence ID" value="MFI7440319.1"/>
    <property type="molecule type" value="Genomic_DNA"/>
</dbReference>
<keyword evidence="2" id="KW-0812">Transmembrane</keyword>
<organism evidence="3 4">
    <name type="scientific">Nonomuraea indica</name>
    <dbReference type="NCBI Taxonomy" id="1581193"/>
    <lineage>
        <taxon>Bacteria</taxon>
        <taxon>Bacillati</taxon>
        <taxon>Actinomycetota</taxon>
        <taxon>Actinomycetes</taxon>
        <taxon>Streptosporangiales</taxon>
        <taxon>Streptosporangiaceae</taxon>
        <taxon>Nonomuraea</taxon>
    </lineage>
</organism>
<protein>
    <recommendedName>
        <fullName evidence="5">DUF2637 domain-containing protein</fullName>
    </recommendedName>
</protein>
<comment type="caution">
    <text evidence="3">The sequence shown here is derived from an EMBL/GenBank/DDBJ whole genome shotgun (WGS) entry which is preliminary data.</text>
</comment>
<keyword evidence="2" id="KW-0472">Membrane</keyword>
<feature type="region of interest" description="Disordered" evidence="1">
    <location>
        <begin position="72"/>
        <end position="105"/>
    </location>
</feature>